<organism evidence="2 3">
    <name type="scientific">Muricoccus roseus</name>
    <dbReference type="NCBI Taxonomy" id="198092"/>
    <lineage>
        <taxon>Bacteria</taxon>
        <taxon>Pseudomonadati</taxon>
        <taxon>Pseudomonadota</taxon>
        <taxon>Alphaproteobacteria</taxon>
        <taxon>Acetobacterales</taxon>
        <taxon>Roseomonadaceae</taxon>
        <taxon>Muricoccus</taxon>
    </lineage>
</organism>
<dbReference type="OrthoDB" id="5398721at2"/>
<dbReference type="Proteomes" id="UP000184387">
    <property type="component" value="Unassembled WGS sequence"/>
</dbReference>
<dbReference type="SUPFAM" id="SSF82771">
    <property type="entry name" value="GIY-YIG endonuclease"/>
    <property type="match status" value="1"/>
</dbReference>
<accession>A0A1M6SFS4</accession>
<keyword evidence="3" id="KW-1185">Reference proteome</keyword>
<dbReference type="RefSeq" id="WP_086062539.1">
    <property type="nucleotide sequence ID" value="NZ_FQZF01000054.1"/>
</dbReference>
<name>A0A1M6SFS4_9PROT</name>
<dbReference type="AlphaFoldDB" id="A0A1M6SFS4"/>
<evidence type="ECO:0000313" key="3">
    <source>
        <dbReference type="Proteomes" id="UP000184387"/>
    </source>
</evidence>
<dbReference type="Gene3D" id="1.10.238.160">
    <property type="match status" value="1"/>
</dbReference>
<evidence type="ECO:0000256" key="1">
    <source>
        <dbReference type="SAM" id="MobiDB-lite"/>
    </source>
</evidence>
<proteinExistence type="predicted"/>
<reference evidence="2 3" key="1">
    <citation type="submission" date="2016-11" db="EMBL/GenBank/DDBJ databases">
        <authorList>
            <person name="Jaros S."/>
            <person name="Januszkiewicz K."/>
            <person name="Wedrychowicz H."/>
        </authorList>
    </citation>
    <scope>NUCLEOTIDE SEQUENCE [LARGE SCALE GENOMIC DNA]</scope>
    <source>
        <strain evidence="2 3">DSM 14916</strain>
    </source>
</reference>
<dbReference type="EMBL" id="FQZF01000054">
    <property type="protein sequence ID" value="SHK43559.1"/>
    <property type="molecule type" value="Genomic_DNA"/>
</dbReference>
<dbReference type="InterPro" id="IPR035901">
    <property type="entry name" value="GIY-YIG_endonuc_sf"/>
</dbReference>
<dbReference type="STRING" id="198092.SAMN02745194_04917"/>
<sequence length="220" mass="25269">MSRKIHGRVRQRSGDVAVPERSNRFIRIEEVEAMTGWDRTSIRRAMMKGAFPSARMLSSRTMRWVHCEVADWVAANGRQIAPMPPPDPKLPKPAMFGPPRPNPFALLNEEQILAQAVPYGAPGIYFLIKEERIVYIGQSVNVHARVAHHRYSKAFDRWHWIPVPKRRLNVMEQRYIQFFRPPLNMVYYGASPVERSGASGPEFSQHRAQNRVLSGSGERI</sequence>
<dbReference type="Pfam" id="PF05930">
    <property type="entry name" value="Phage_AlpA"/>
    <property type="match status" value="1"/>
</dbReference>
<evidence type="ECO:0000313" key="2">
    <source>
        <dbReference type="EMBL" id="SHK43559.1"/>
    </source>
</evidence>
<protein>
    <submittedName>
        <fullName evidence="2">Transcriptional regulator, AlpA family</fullName>
    </submittedName>
</protein>
<dbReference type="InterPro" id="IPR010260">
    <property type="entry name" value="AlpA"/>
</dbReference>
<gene>
    <name evidence="2" type="ORF">SAMN02745194_04917</name>
</gene>
<feature type="region of interest" description="Disordered" evidence="1">
    <location>
        <begin position="197"/>
        <end position="220"/>
    </location>
</feature>